<proteinExistence type="predicted"/>
<protein>
    <submittedName>
        <fullName evidence="2">DUF4180 domain-containing protein</fullName>
    </submittedName>
</protein>
<dbReference type="Pfam" id="PF13788">
    <property type="entry name" value="DUF4180"/>
    <property type="match status" value="1"/>
</dbReference>
<evidence type="ECO:0000259" key="1">
    <source>
        <dbReference type="Pfam" id="PF13788"/>
    </source>
</evidence>
<dbReference type="Proteomes" id="UP001595916">
    <property type="component" value="Unassembled WGS sequence"/>
</dbReference>
<comment type="caution">
    <text evidence="2">The sequence shown here is derived from an EMBL/GenBank/DDBJ whole genome shotgun (WGS) entry which is preliminary data.</text>
</comment>
<keyword evidence="3" id="KW-1185">Reference proteome</keyword>
<feature type="domain" description="DUF4180" evidence="1">
    <location>
        <begin position="10"/>
        <end position="119"/>
    </location>
</feature>
<dbReference type="InterPro" id="IPR025438">
    <property type="entry name" value="DUF4180"/>
</dbReference>
<evidence type="ECO:0000313" key="3">
    <source>
        <dbReference type="Proteomes" id="UP001595916"/>
    </source>
</evidence>
<dbReference type="RefSeq" id="WP_379787638.1">
    <property type="nucleotide sequence ID" value="NZ_JBHSHL010000013.1"/>
</dbReference>
<gene>
    <name evidence="2" type="ORF">ACFO4R_03545</name>
</gene>
<accession>A0ABV9QL93</accession>
<reference evidence="3" key="1">
    <citation type="journal article" date="2019" name="Int. J. Syst. Evol. Microbiol.">
        <title>The Global Catalogue of Microorganisms (GCM) 10K type strain sequencing project: providing services to taxonomists for standard genome sequencing and annotation.</title>
        <authorList>
            <consortium name="The Broad Institute Genomics Platform"/>
            <consortium name="The Broad Institute Genome Sequencing Center for Infectious Disease"/>
            <person name="Wu L."/>
            <person name="Ma J."/>
        </authorList>
    </citation>
    <scope>NUCLEOTIDE SEQUENCE [LARGE SCALE GENOMIC DNA]</scope>
    <source>
        <strain evidence="3">CCUG 46385</strain>
    </source>
</reference>
<dbReference type="EMBL" id="JBHSHL010000013">
    <property type="protein sequence ID" value="MFC4804146.1"/>
    <property type="molecule type" value="Genomic_DNA"/>
</dbReference>
<evidence type="ECO:0000313" key="2">
    <source>
        <dbReference type="EMBL" id="MFC4804146.1"/>
    </source>
</evidence>
<name>A0ABV9QL93_9FIRM</name>
<sequence>MKHKLVELKDKTKVVRIEDESIVISDERSFLDLFMTIAYETGENRVIINKDNLAEDFFELRNKVAGNILQKLINYKMKLAIIGDFSNYESSALNAFIYECNQGNDIFFVESEVEALNRLSNS</sequence>
<organism evidence="2 3">
    <name type="scientific">Filifactor villosus</name>
    <dbReference type="NCBI Taxonomy" id="29374"/>
    <lineage>
        <taxon>Bacteria</taxon>
        <taxon>Bacillati</taxon>
        <taxon>Bacillota</taxon>
        <taxon>Clostridia</taxon>
        <taxon>Peptostreptococcales</taxon>
        <taxon>Filifactoraceae</taxon>
        <taxon>Filifactor</taxon>
    </lineage>
</organism>